<evidence type="ECO:0000313" key="1">
    <source>
        <dbReference type="EMBL" id="KRZ39153.1"/>
    </source>
</evidence>
<reference evidence="1 2" key="1">
    <citation type="submission" date="2015-01" db="EMBL/GenBank/DDBJ databases">
        <title>Evolution of Trichinella species and genotypes.</title>
        <authorList>
            <person name="Korhonen P.K."/>
            <person name="Edoardo P."/>
            <person name="Giuseppe L.R."/>
            <person name="Gasser R.B."/>
        </authorList>
    </citation>
    <scope>NUCLEOTIDE SEQUENCE [LARGE SCALE GENOMIC DNA]</scope>
    <source>
        <strain evidence="1">ISS176</strain>
    </source>
</reference>
<sequence length="92" mass="10683">MESCCKTSWSTGSSFAKSGIALVNWSKHWDSMAMSFSLSLVELIKLLKALLIQLRRFCIFEIAELSSSMLNCGVFFWRWSIRTTRKVYKFKN</sequence>
<name>A0A0V1JVY7_TRIPS</name>
<proteinExistence type="predicted"/>
<dbReference type="AlphaFoldDB" id="A0A0V1JVY7"/>
<evidence type="ECO:0000313" key="2">
    <source>
        <dbReference type="Proteomes" id="UP000054826"/>
    </source>
</evidence>
<accession>A0A0V1JVY7</accession>
<comment type="caution">
    <text evidence="1">The sequence shown here is derived from an EMBL/GenBank/DDBJ whole genome shotgun (WGS) entry which is preliminary data.</text>
</comment>
<organism evidence="1 2">
    <name type="scientific">Trichinella pseudospiralis</name>
    <name type="common">Parasitic roundworm</name>
    <dbReference type="NCBI Taxonomy" id="6337"/>
    <lineage>
        <taxon>Eukaryota</taxon>
        <taxon>Metazoa</taxon>
        <taxon>Ecdysozoa</taxon>
        <taxon>Nematoda</taxon>
        <taxon>Enoplea</taxon>
        <taxon>Dorylaimia</taxon>
        <taxon>Trichinellida</taxon>
        <taxon>Trichinellidae</taxon>
        <taxon>Trichinella</taxon>
    </lineage>
</organism>
<gene>
    <name evidence="1" type="ORF">T4C_4791</name>
</gene>
<protein>
    <submittedName>
        <fullName evidence="1">Uncharacterized protein</fullName>
    </submittedName>
</protein>
<dbReference type="Proteomes" id="UP000054826">
    <property type="component" value="Unassembled WGS sequence"/>
</dbReference>
<dbReference type="EMBL" id="JYDV01000038">
    <property type="protein sequence ID" value="KRZ39153.1"/>
    <property type="molecule type" value="Genomic_DNA"/>
</dbReference>